<dbReference type="Pfam" id="PF20431">
    <property type="entry name" value="E_motif"/>
    <property type="match status" value="1"/>
</dbReference>
<dbReference type="EMBL" id="NMUH01003476">
    <property type="protein sequence ID" value="MQM05793.1"/>
    <property type="molecule type" value="Genomic_DNA"/>
</dbReference>
<dbReference type="Proteomes" id="UP000652761">
    <property type="component" value="Unassembled WGS sequence"/>
</dbReference>
<dbReference type="GO" id="GO:0008270">
    <property type="term" value="F:zinc ion binding"/>
    <property type="evidence" value="ECO:0007669"/>
    <property type="project" value="InterPro"/>
</dbReference>
<name>A0A843W3Y4_COLES</name>
<feature type="repeat" description="PPR" evidence="2">
    <location>
        <begin position="507"/>
        <end position="541"/>
    </location>
</feature>
<dbReference type="PANTHER" id="PTHR47926">
    <property type="entry name" value="PENTATRICOPEPTIDE REPEAT-CONTAINING PROTEIN"/>
    <property type="match status" value="1"/>
</dbReference>
<dbReference type="NCBIfam" id="TIGR00756">
    <property type="entry name" value="PPR"/>
    <property type="match status" value="5"/>
</dbReference>
<evidence type="ECO:0000256" key="2">
    <source>
        <dbReference type="PROSITE-ProRule" id="PRU00708"/>
    </source>
</evidence>
<feature type="repeat" description="PPR" evidence="2">
    <location>
        <begin position="678"/>
        <end position="712"/>
    </location>
</feature>
<dbReference type="FunFam" id="1.25.40.10:FF:000393">
    <property type="entry name" value="Pentatricopeptide repeat-containing protein At1g20230"/>
    <property type="match status" value="1"/>
</dbReference>
<evidence type="ECO:0000313" key="6">
    <source>
        <dbReference type="Proteomes" id="UP000652761"/>
    </source>
</evidence>
<gene>
    <name evidence="5" type="ORF">Taro_038610</name>
</gene>
<dbReference type="InterPro" id="IPR002885">
    <property type="entry name" value="PPR_rpt"/>
</dbReference>
<dbReference type="GO" id="GO:0009451">
    <property type="term" value="P:RNA modification"/>
    <property type="evidence" value="ECO:0007669"/>
    <property type="project" value="InterPro"/>
</dbReference>
<feature type="region of interest" description="Disordered" evidence="3">
    <location>
        <begin position="1"/>
        <end position="33"/>
    </location>
</feature>
<dbReference type="Gene3D" id="1.25.40.10">
    <property type="entry name" value="Tetratricopeptide repeat domain"/>
    <property type="match status" value="4"/>
</dbReference>
<dbReference type="FunFam" id="1.25.40.10:FF:000090">
    <property type="entry name" value="Pentatricopeptide repeat-containing protein, chloroplastic"/>
    <property type="match status" value="1"/>
</dbReference>
<dbReference type="PANTHER" id="PTHR47926:SF539">
    <property type="entry name" value="DYW DOMAIN-CONTAINING PROTEIN"/>
    <property type="match status" value="1"/>
</dbReference>
<keyword evidence="1" id="KW-0677">Repeat</keyword>
<evidence type="ECO:0000256" key="3">
    <source>
        <dbReference type="SAM" id="MobiDB-lite"/>
    </source>
</evidence>
<dbReference type="FunFam" id="1.25.40.10:FF:001383">
    <property type="entry name" value="Pentatricopeptide repeat-containing protein mitochondrial"/>
    <property type="match status" value="1"/>
</dbReference>
<evidence type="ECO:0000259" key="4">
    <source>
        <dbReference type="Pfam" id="PF14432"/>
    </source>
</evidence>
<feature type="repeat" description="PPR" evidence="2">
    <location>
        <begin position="542"/>
        <end position="576"/>
    </location>
</feature>
<sequence>MAEDPNSDLSSSRCGPAASNTRRLPRSASCSTPAPDAASAAAAAASSMATAVYYAAPMDQVTSLPRLTPSSLANPFARKERRGGMPAVASLAATKAPIFTHLEPAPSPSPVLLGAGSLTSLAACKQMHALVVKTEHADSWVVPVSRLIEAYAEIGDFRSAGKMLCMCFAQGTLFWSYLQDEFWARGGETCRALEVFREWHRGREVFDARVLVVAVKICTYLEDRWMGLGMHALAVKAGVDCGVGAKCALIDFHSNLGGGEAPEKLVDGKVPLLWNKAVCASAQSGMWLEALELFRKMQQSQVGADEVTVSKVIQACGRLEAVREGKQMHAFVIRSGFSSCLLISNSLISMYSKTSSVVHARRVFELTENPTLISWNSIISGYAFNGYLDVAWKLFEEMTSSDVKPDLVTWNCLISGHMRAGSNNKVLELFRGMQALGLRPNSSTLTSVLQVIAGLVMLQFGKEIHGYIVRHGFECNVYVGTSMIDMYVKCGDLISARNIFNNMYNRNIFAWNSLISGYAYKGLFDEALRLLNQMEQAGIEPDLTTWNGLISGFSMKGLKKQALILIRRLKALGEKPNVISWTALISGCCQNGYYEDAVDCFIEMQKEGIEPNSATLASLLRTCAGLSLLEKGKELHCAAVRKGLDTDIFVATALVDMYSKSGSLQSAIQAFKSINNKSLSSWNAMIMGFAIHGLEEAASSLFNEMCASLIEPDGITFTALLCSCKHAGLVSEGWKYFDIMKQNYNLLPRLEHYACMVDLLGKAGYLDEAWDLIQTMPVEPDASVWGALLGACKNFKNLQIAEVAAKHLFKLEPYNSANYLLMMSIYASGKQWEDVHKLKDAMNTLGLKSKAGWSWIQIGQTLHVFSVEGKPHPEIGEIYFELYHMVLEMKTLGYMPDTSCIAQNVAEDEKEKMLMGHTEKLAITYGLIRTEKHVPIRVIKNARVCNDCHTMAKYITKINQREILLKDGVRFHRFVDGRCSCGDYR</sequence>
<feature type="repeat" description="PPR" evidence="2">
    <location>
        <begin position="406"/>
        <end position="440"/>
    </location>
</feature>
<organism evidence="5 6">
    <name type="scientific">Colocasia esculenta</name>
    <name type="common">Wild taro</name>
    <name type="synonym">Arum esculentum</name>
    <dbReference type="NCBI Taxonomy" id="4460"/>
    <lineage>
        <taxon>Eukaryota</taxon>
        <taxon>Viridiplantae</taxon>
        <taxon>Streptophyta</taxon>
        <taxon>Embryophyta</taxon>
        <taxon>Tracheophyta</taxon>
        <taxon>Spermatophyta</taxon>
        <taxon>Magnoliopsida</taxon>
        <taxon>Liliopsida</taxon>
        <taxon>Araceae</taxon>
        <taxon>Aroideae</taxon>
        <taxon>Colocasieae</taxon>
        <taxon>Colocasia</taxon>
    </lineage>
</organism>
<comment type="caution">
    <text evidence="5">The sequence shown here is derived from an EMBL/GenBank/DDBJ whole genome shotgun (WGS) entry which is preliminary data.</text>
</comment>
<feature type="compositionally biased region" description="Polar residues" evidence="3">
    <location>
        <begin position="7"/>
        <end position="22"/>
    </location>
</feature>
<dbReference type="Pfam" id="PF01535">
    <property type="entry name" value="PPR"/>
    <property type="match status" value="2"/>
</dbReference>
<dbReference type="GO" id="GO:0003729">
    <property type="term" value="F:mRNA binding"/>
    <property type="evidence" value="ECO:0007669"/>
    <property type="project" value="UniProtKB-ARBA"/>
</dbReference>
<dbReference type="InterPro" id="IPR046960">
    <property type="entry name" value="PPR_At4g14850-like_plant"/>
</dbReference>
<dbReference type="Pfam" id="PF13041">
    <property type="entry name" value="PPR_2"/>
    <property type="match status" value="4"/>
</dbReference>
<protein>
    <recommendedName>
        <fullName evidence="4">DYW domain-containing protein</fullName>
    </recommendedName>
</protein>
<evidence type="ECO:0000313" key="5">
    <source>
        <dbReference type="EMBL" id="MQM05793.1"/>
    </source>
</evidence>
<dbReference type="AlphaFoldDB" id="A0A843W3Y4"/>
<dbReference type="InterPro" id="IPR011990">
    <property type="entry name" value="TPR-like_helical_dom_sf"/>
</dbReference>
<dbReference type="FunFam" id="1.25.40.10:FF:000073">
    <property type="entry name" value="Pentatricopeptide repeat-containing protein chloroplastic"/>
    <property type="match status" value="1"/>
</dbReference>
<accession>A0A843W3Y4</accession>
<proteinExistence type="predicted"/>
<keyword evidence="6" id="KW-1185">Reference proteome</keyword>
<feature type="repeat" description="PPR" evidence="2">
    <location>
        <begin position="577"/>
        <end position="611"/>
    </location>
</feature>
<dbReference type="OrthoDB" id="185373at2759"/>
<evidence type="ECO:0000256" key="1">
    <source>
        <dbReference type="ARBA" id="ARBA00022737"/>
    </source>
</evidence>
<reference evidence="5" key="1">
    <citation type="submission" date="2017-07" db="EMBL/GenBank/DDBJ databases">
        <title>Taro Niue Genome Assembly and Annotation.</title>
        <authorList>
            <person name="Atibalentja N."/>
            <person name="Keating K."/>
            <person name="Fields C.J."/>
        </authorList>
    </citation>
    <scope>NUCLEOTIDE SEQUENCE</scope>
    <source>
        <strain evidence="5">Niue_2</strain>
        <tissue evidence="5">Leaf</tissue>
    </source>
</reference>
<dbReference type="PROSITE" id="PS51375">
    <property type="entry name" value="PPR"/>
    <property type="match status" value="6"/>
</dbReference>
<dbReference type="Pfam" id="PF14432">
    <property type="entry name" value="DYW_deaminase"/>
    <property type="match status" value="1"/>
</dbReference>
<feature type="repeat" description="PPR" evidence="2">
    <location>
        <begin position="371"/>
        <end position="405"/>
    </location>
</feature>
<dbReference type="InterPro" id="IPR046848">
    <property type="entry name" value="E_motif"/>
</dbReference>
<feature type="domain" description="DYW" evidence="4">
    <location>
        <begin position="893"/>
        <end position="984"/>
    </location>
</feature>
<dbReference type="InterPro" id="IPR032867">
    <property type="entry name" value="DYW_dom"/>
</dbReference>